<dbReference type="OMA" id="WNTPYLG"/>
<dbReference type="PROSITE" id="PS51387">
    <property type="entry name" value="FAD_PCMH"/>
    <property type="match status" value="1"/>
</dbReference>
<dbReference type="SUPFAM" id="SSF55103">
    <property type="entry name" value="FAD-linked oxidases, C-terminal domain"/>
    <property type="match status" value="1"/>
</dbReference>
<dbReference type="GO" id="GO:1903457">
    <property type="term" value="P:lactate catabolic process"/>
    <property type="evidence" value="ECO:0007669"/>
    <property type="project" value="TreeGrafter"/>
</dbReference>
<dbReference type="PANTHER" id="PTHR11748:SF111">
    <property type="entry name" value="D-LACTATE DEHYDROGENASE, MITOCHONDRIAL-RELATED"/>
    <property type="match status" value="1"/>
</dbReference>
<evidence type="ECO:0000256" key="2">
    <source>
        <dbReference type="ARBA" id="ARBA00008000"/>
    </source>
</evidence>
<dbReference type="EC" id="1.1.2.4" evidence="7"/>
<keyword evidence="6" id="KW-0560">Oxidoreductase</keyword>
<evidence type="ECO:0000313" key="10">
    <source>
        <dbReference type="Proteomes" id="UP000752814"/>
    </source>
</evidence>
<name>A0A8J8PFC3_9ARCH</name>
<proteinExistence type="inferred from homology"/>
<dbReference type="Proteomes" id="UP000752814">
    <property type="component" value="Unassembled WGS sequence"/>
</dbReference>
<sequence length="532" mass="58315">MSATEDSYENSSVLEKLNEAIGKDNVTISKMERLLYSHDMAPLPKEAQVAFKVIPDIVVRPKSIEDVSAVVKIAAEEGVPITPRGASTWGLAGSTPAFGGILIDMLGGMSKIVSIDETNMTITAQAGCSWKQVYDAAWEAGFLLGSYPSSFPSATIGGWTSTSGIGIANYKYGSARDNIRSMKVVIPDGSIVTTGFERVSDNMSGYNLNHLFVGAEGTLGVICEITFKLTPRPEVLRPIAYSFESLDKAEGALCEISHSRLTVLHIGFSDANHFKMQNRAGIVDHEFGSIILVALEGYKTVVDYEETVLDEIMERNGGKKEAPEVGEHEWEERCYEFRCRKVGLGSVPGEVIVPVHSFAKMTKDVYELMDSMKMEGAIIGIMADRNTVMFMPYYVYNSESMSKSVSSLSFDYQCGELAKANGGRMLGGFGLFFGSTLSQVRGEGYKIEVGIKNAIDPEEIMNPGKLLGMETRFGLSVTPEMLGFGMSALSAFKKIMGKDKNFEKKAEAYDLEELEKAKFEQYKVDPLKQEKD</sequence>
<dbReference type="GeneID" id="41323069"/>
<dbReference type="GO" id="GO:0004458">
    <property type="term" value="F:D-lactate dehydrogenase (cytochrome) activity"/>
    <property type="evidence" value="ECO:0007669"/>
    <property type="project" value="UniProtKB-EC"/>
</dbReference>
<evidence type="ECO:0000256" key="3">
    <source>
        <dbReference type="ARBA" id="ARBA00022630"/>
    </source>
</evidence>
<dbReference type="AlphaFoldDB" id="A0A8J8PFC3"/>
<evidence type="ECO:0000256" key="6">
    <source>
        <dbReference type="ARBA" id="ARBA00023002"/>
    </source>
</evidence>
<comment type="cofactor">
    <cofactor evidence="1">
        <name>FAD</name>
        <dbReference type="ChEBI" id="CHEBI:57692"/>
    </cofactor>
</comment>
<accession>A0A8J8PFC3</accession>
<dbReference type="RefSeq" id="WP_020448541.1">
    <property type="nucleotide sequence ID" value="NZ_CAYAYE010000033.1"/>
</dbReference>
<evidence type="ECO:0000256" key="1">
    <source>
        <dbReference type="ARBA" id="ARBA00001974"/>
    </source>
</evidence>
<keyword evidence="5" id="KW-0809">Transit peptide</keyword>
<dbReference type="Gene3D" id="3.30.465.10">
    <property type="match status" value="1"/>
</dbReference>
<dbReference type="InterPro" id="IPR016169">
    <property type="entry name" value="FAD-bd_PCMH_sub2"/>
</dbReference>
<protein>
    <recommendedName>
        <fullName evidence="7">D-lactate dehydrogenase (cytochrome)</fullName>
        <ecNumber evidence="7">1.1.2.4</ecNumber>
    </recommendedName>
</protein>
<dbReference type="InterPro" id="IPR036318">
    <property type="entry name" value="FAD-bd_PCMH-like_sf"/>
</dbReference>
<dbReference type="Pfam" id="PF01565">
    <property type="entry name" value="FAD_binding_4"/>
    <property type="match status" value="1"/>
</dbReference>
<dbReference type="SUPFAM" id="SSF56176">
    <property type="entry name" value="FAD-binding/transporter-associated domain-like"/>
    <property type="match status" value="1"/>
</dbReference>
<dbReference type="PANTHER" id="PTHR11748">
    <property type="entry name" value="D-LACTATE DEHYDROGENASE"/>
    <property type="match status" value="1"/>
</dbReference>
<feature type="domain" description="FAD-binding PCMH-type" evidence="8">
    <location>
        <begin position="51"/>
        <end position="232"/>
    </location>
</feature>
<dbReference type="InterPro" id="IPR016164">
    <property type="entry name" value="FAD-linked_Oxase-like_C"/>
</dbReference>
<reference evidence="9" key="1">
    <citation type="submission" date="2016-03" db="EMBL/GenBank/DDBJ databases">
        <authorList>
            <person name="Borrel G."/>
            <person name="Mccann A."/>
            <person name="O'Toole P.W."/>
        </authorList>
    </citation>
    <scope>NUCLEOTIDE SEQUENCE</scope>
    <source>
        <strain evidence="9">183</strain>
    </source>
</reference>
<evidence type="ECO:0000256" key="7">
    <source>
        <dbReference type="ARBA" id="ARBA00038897"/>
    </source>
</evidence>
<evidence type="ECO:0000313" key="9">
    <source>
        <dbReference type="EMBL" id="TQS82041.1"/>
    </source>
</evidence>
<dbReference type="EMBL" id="LVVT01000018">
    <property type="protein sequence ID" value="TQS82041.1"/>
    <property type="molecule type" value="Genomic_DNA"/>
</dbReference>
<evidence type="ECO:0000256" key="4">
    <source>
        <dbReference type="ARBA" id="ARBA00022827"/>
    </source>
</evidence>
<comment type="caution">
    <text evidence="9">The sequence shown here is derived from an EMBL/GenBank/DDBJ whole genome shotgun (WGS) entry which is preliminary data.</text>
</comment>
<dbReference type="InterPro" id="IPR006094">
    <property type="entry name" value="Oxid_FAD_bind_N"/>
</dbReference>
<keyword evidence="4" id="KW-0274">FAD</keyword>
<dbReference type="GO" id="GO:0071949">
    <property type="term" value="F:FAD binding"/>
    <property type="evidence" value="ECO:0007669"/>
    <property type="project" value="InterPro"/>
</dbReference>
<dbReference type="GO" id="GO:0008720">
    <property type="term" value="F:D-lactate dehydrogenase (NAD+) activity"/>
    <property type="evidence" value="ECO:0007669"/>
    <property type="project" value="TreeGrafter"/>
</dbReference>
<organism evidence="9 10">
    <name type="scientific">Candidatus Methanomassiliicoccus intestinalis</name>
    <dbReference type="NCBI Taxonomy" id="1406512"/>
    <lineage>
        <taxon>Archaea</taxon>
        <taxon>Methanobacteriati</taxon>
        <taxon>Thermoplasmatota</taxon>
        <taxon>Thermoplasmata</taxon>
        <taxon>Methanomassiliicoccales</taxon>
        <taxon>Methanomassiliicoccaceae</taxon>
        <taxon>Methanomassiliicoccus</taxon>
    </lineage>
</organism>
<evidence type="ECO:0000259" key="8">
    <source>
        <dbReference type="PROSITE" id="PS51387"/>
    </source>
</evidence>
<dbReference type="Pfam" id="PF02913">
    <property type="entry name" value="FAD-oxidase_C"/>
    <property type="match status" value="1"/>
</dbReference>
<dbReference type="InterPro" id="IPR016166">
    <property type="entry name" value="FAD-bd_PCMH"/>
</dbReference>
<keyword evidence="3" id="KW-0285">Flavoprotein</keyword>
<comment type="similarity">
    <text evidence="2">Belongs to the FAD-binding oxidoreductase/transferase type 4 family.</text>
</comment>
<evidence type="ECO:0000256" key="5">
    <source>
        <dbReference type="ARBA" id="ARBA00022946"/>
    </source>
</evidence>
<dbReference type="InterPro" id="IPR004113">
    <property type="entry name" value="FAD-bd_oxidored_4_C"/>
</dbReference>
<gene>
    <name evidence="9" type="ORF">A3207_07985</name>
</gene>